<keyword evidence="9" id="KW-1185">Reference proteome</keyword>
<evidence type="ECO:0000256" key="6">
    <source>
        <dbReference type="ARBA" id="ARBA00023034"/>
    </source>
</evidence>
<keyword evidence="5" id="KW-1133">Transmembrane helix</keyword>
<dbReference type="Pfam" id="PF16317">
    <property type="entry name" value="Glyco_hydro_99"/>
    <property type="match status" value="1"/>
</dbReference>
<dbReference type="InterPro" id="IPR026071">
    <property type="entry name" value="Glyco_Hydrolase_99"/>
</dbReference>
<gene>
    <name evidence="8" type="ORF">ACFOUT_15930</name>
</gene>
<dbReference type="PANTHER" id="PTHR13572">
    <property type="entry name" value="ENDO-ALPHA-1,2-MANNOSIDASE"/>
    <property type="match status" value="1"/>
</dbReference>
<keyword evidence="4" id="KW-0735">Signal-anchor</keyword>
<dbReference type="RefSeq" id="WP_192462056.1">
    <property type="nucleotide sequence ID" value="NZ_JACYFJ010000002.1"/>
</dbReference>
<dbReference type="Gene3D" id="3.20.20.80">
    <property type="entry name" value="Glycosidases"/>
    <property type="match status" value="1"/>
</dbReference>
<dbReference type="PANTHER" id="PTHR13572:SF4">
    <property type="entry name" value="RE57134P"/>
    <property type="match status" value="1"/>
</dbReference>
<evidence type="ECO:0000256" key="1">
    <source>
        <dbReference type="ARBA" id="ARBA00004323"/>
    </source>
</evidence>
<dbReference type="Proteomes" id="UP001595814">
    <property type="component" value="Unassembled WGS sequence"/>
</dbReference>
<comment type="caution">
    <text evidence="8">The sequence shown here is derived from an EMBL/GenBank/DDBJ whole genome shotgun (WGS) entry which is preliminary data.</text>
</comment>
<evidence type="ECO:0000256" key="5">
    <source>
        <dbReference type="ARBA" id="ARBA00022989"/>
    </source>
</evidence>
<comment type="subcellular location">
    <subcellularLocation>
        <location evidence="1">Golgi apparatus membrane</location>
        <topology evidence="1">Single-pass type II membrane protein</topology>
    </subcellularLocation>
</comment>
<dbReference type="PROSITE" id="PS51257">
    <property type="entry name" value="PROKAR_LIPOPROTEIN"/>
    <property type="match status" value="1"/>
</dbReference>
<keyword evidence="7" id="KW-0472">Membrane</keyword>
<dbReference type="EMBL" id="JBHSAW010000010">
    <property type="protein sequence ID" value="MFC4097380.1"/>
    <property type="molecule type" value="Genomic_DNA"/>
</dbReference>
<keyword evidence="2" id="KW-0812">Transmembrane</keyword>
<evidence type="ECO:0000313" key="8">
    <source>
        <dbReference type="EMBL" id="MFC4097380.1"/>
    </source>
</evidence>
<evidence type="ECO:0000313" key="9">
    <source>
        <dbReference type="Proteomes" id="UP001595814"/>
    </source>
</evidence>
<evidence type="ECO:0000256" key="3">
    <source>
        <dbReference type="ARBA" id="ARBA00022801"/>
    </source>
</evidence>
<organism evidence="8 9">
    <name type="scientific">Euzebyella saccharophila</name>
    <dbReference type="NCBI Taxonomy" id="679664"/>
    <lineage>
        <taxon>Bacteria</taxon>
        <taxon>Pseudomonadati</taxon>
        <taxon>Bacteroidota</taxon>
        <taxon>Flavobacteriia</taxon>
        <taxon>Flavobacteriales</taxon>
        <taxon>Flavobacteriaceae</taxon>
        <taxon>Euzebyella</taxon>
    </lineage>
</organism>
<dbReference type="CDD" id="cd11575">
    <property type="entry name" value="GH99_GH71_like_3"/>
    <property type="match status" value="1"/>
</dbReference>
<keyword evidence="6" id="KW-0333">Golgi apparatus</keyword>
<protein>
    <submittedName>
        <fullName evidence="8">Glycoside hydrolase family 71/99-like protein</fullName>
    </submittedName>
</protein>
<name>A0ABV8JSD7_9FLAO</name>
<reference evidence="9" key="1">
    <citation type="journal article" date="2019" name="Int. J. Syst. Evol. Microbiol.">
        <title>The Global Catalogue of Microorganisms (GCM) 10K type strain sequencing project: providing services to taxonomists for standard genome sequencing and annotation.</title>
        <authorList>
            <consortium name="The Broad Institute Genomics Platform"/>
            <consortium name="The Broad Institute Genome Sequencing Center for Infectious Disease"/>
            <person name="Wu L."/>
            <person name="Ma J."/>
        </authorList>
    </citation>
    <scope>NUCLEOTIDE SEQUENCE [LARGE SCALE GENOMIC DNA]</scope>
    <source>
        <strain evidence="9">CECT 7477</strain>
    </source>
</reference>
<evidence type="ECO:0000256" key="7">
    <source>
        <dbReference type="ARBA" id="ARBA00023136"/>
    </source>
</evidence>
<keyword evidence="3" id="KW-0378">Hydrolase</keyword>
<proteinExistence type="predicted"/>
<accession>A0ABV8JSD7</accession>
<evidence type="ECO:0000256" key="2">
    <source>
        <dbReference type="ARBA" id="ARBA00022692"/>
    </source>
</evidence>
<evidence type="ECO:0000256" key="4">
    <source>
        <dbReference type="ARBA" id="ARBA00022968"/>
    </source>
</evidence>
<sequence>MKLIPRNSVFLLWSALLIAMTSCEKESLTEETSTNEKLESVETLFSNEIKSNSAYYQLPPLEGNFSKKELQKIVEEELSNFKKGTISDKNTPPMWVGKNNSKKVYVHYMPWFQSRSYDGYWGQHWTMANKNPNVTDEDGRRDIASHYYPLIGPYSSRDPYLQEYHFLLMKLAGIDGVIFDWYGSRNENDYGLIREATETFMEELNYIDLDFAIMYEDRVADNSFQNTSKGEVELLQEDMNLLNESYFVKENYIRVQDKPAFFVFGPNYLMEESTWSTALENLSLKSNISFLSLWGSTEKLPNVIDGEFIWISPGYLDDMEGYYNYSPNLDYTVGSAYPGYDNFYTEGGWNWGSDYFTIAPSKETFRETLFLNHHEDSEFVQLITWNDFGEGTMIEPTLEFGFDYLIEIQDYTKVHSNLKDLELAAHLYLARQLYRDNQEVMSLLDQSYKYFKKLNVKRVKSILIAIDRLYQ</sequence>